<dbReference type="PRINTS" id="PR00598">
    <property type="entry name" value="HTHMARR"/>
</dbReference>
<gene>
    <name evidence="7" type="ORF">CLH61_04350</name>
</gene>
<feature type="domain" description="HTH marR-type" evidence="6">
    <location>
        <begin position="8"/>
        <end position="146"/>
    </location>
</feature>
<evidence type="ECO:0000259" key="6">
    <source>
        <dbReference type="PROSITE" id="PS50995"/>
    </source>
</evidence>
<dbReference type="InterPro" id="IPR036390">
    <property type="entry name" value="WH_DNA-bd_sf"/>
</dbReference>
<dbReference type="SUPFAM" id="SSF46785">
    <property type="entry name" value="Winged helix' DNA-binding domain"/>
    <property type="match status" value="1"/>
</dbReference>
<dbReference type="PANTHER" id="PTHR33164:SF100">
    <property type="entry name" value="OSPR"/>
    <property type="match status" value="1"/>
</dbReference>
<dbReference type="GO" id="GO:0005737">
    <property type="term" value="C:cytoplasm"/>
    <property type="evidence" value="ECO:0007669"/>
    <property type="project" value="UniProtKB-SubCell"/>
</dbReference>
<dbReference type="Pfam" id="PF22381">
    <property type="entry name" value="Staph_reg_Sar_Rot"/>
    <property type="match status" value="1"/>
</dbReference>
<dbReference type="FunFam" id="1.10.10.10:FF:000163">
    <property type="entry name" value="MarR family transcriptional regulator"/>
    <property type="match status" value="1"/>
</dbReference>
<keyword evidence="3" id="KW-0805">Transcription regulation</keyword>
<protein>
    <submittedName>
        <fullName evidence="7">MarR family transcriptional regulator</fullName>
    </submittedName>
</protein>
<dbReference type="RefSeq" id="WP_099613482.1">
    <property type="nucleotide sequence ID" value="NZ_KZ319368.1"/>
</dbReference>
<dbReference type="InterPro" id="IPR055166">
    <property type="entry name" value="Transc_reg_Sar_Rot_HTH"/>
</dbReference>
<dbReference type="InterPro" id="IPR000835">
    <property type="entry name" value="HTH_MarR-typ"/>
</dbReference>
<keyword evidence="5" id="KW-0804">Transcription</keyword>
<dbReference type="Proteomes" id="UP000231409">
    <property type="component" value="Unassembled WGS sequence"/>
</dbReference>
<dbReference type="SMART" id="SM00347">
    <property type="entry name" value="HTH_MARR"/>
    <property type="match status" value="1"/>
</dbReference>
<comment type="caution">
    <text evidence="7">The sequence shown here is derived from an EMBL/GenBank/DDBJ whole genome shotgun (WGS) entry which is preliminary data.</text>
</comment>
<evidence type="ECO:0000256" key="5">
    <source>
        <dbReference type="ARBA" id="ARBA00023163"/>
    </source>
</evidence>
<name>A0A2G1UP83_9GAMM</name>
<keyword evidence="4" id="KW-0238">DNA-binding</keyword>
<evidence type="ECO:0000256" key="4">
    <source>
        <dbReference type="ARBA" id="ARBA00023125"/>
    </source>
</evidence>
<dbReference type="GO" id="GO:0003677">
    <property type="term" value="F:DNA binding"/>
    <property type="evidence" value="ECO:0007669"/>
    <property type="project" value="UniProtKB-KW"/>
</dbReference>
<dbReference type="PANTHER" id="PTHR33164">
    <property type="entry name" value="TRANSCRIPTIONAL REGULATOR, MARR FAMILY"/>
    <property type="match status" value="1"/>
</dbReference>
<reference evidence="7 8" key="1">
    <citation type="submission" date="2017-09" db="EMBL/GenBank/DDBJ databases">
        <title>The draft genome sequences of Marinobacter sp. PWS21.</title>
        <authorList>
            <person name="Cao J."/>
        </authorList>
    </citation>
    <scope>NUCLEOTIDE SEQUENCE [LARGE SCALE GENOMIC DNA]</scope>
    <source>
        <strain evidence="7 8">PWS21</strain>
    </source>
</reference>
<dbReference type="EMBL" id="NTFH01000004">
    <property type="protein sequence ID" value="PHQ16317.1"/>
    <property type="molecule type" value="Genomic_DNA"/>
</dbReference>
<organism evidence="7 8">
    <name type="scientific">Marinobacter profundi</name>
    <dbReference type="NCBI Taxonomy" id="2666256"/>
    <lineage>
        <taxon>Bacteria</taxon>
        <taxon>Pseudomonadati</taxon>
        <taxon>Pseudomonadota</taxon>
        <taxon>Gammaproteobacteria</taxon>
        <taxon>Pseudomonadales</taxon>
        <taxon>Marinobacteraceae</taxon>
        <taxon>Marinobacter</taxon>
    </lineage>
</organism>
<evidence type="ECO:0000256" key="3">
    <source>
        <dbReference type="ARBA" id="ARBA00023015"/>
    </source>
</evidence>
<dbReference type="InterPro" id="IPR039422">
    <property type="entry name" value="MarR/SlyA-like"/>
</dbReference>
<keyword evidence="2" id="KW-0963">Cytoplasm</keyword>
<evidence type="ECO:0000256" key="2">
    <source>
        <dbReference type="ARBA" id="ARBA00022490"/>
    </source>
</evidence>
<dbReference type="Gene3D" id="1.10.10.10">
    <property type="entry name" value="Winged helix-like DNA-binding domain superfamily/Winged helix DNA-binding domain"/>
    <property type="match status" value="1"/>
</dbReference>
<keyword evidence="8" id="KW-1185">Reference proteome</keyword>
<accession>A0A2G1UP83</accession>
<comment type="subcellular location">
    <subcellularLocation>
        <location evidence="1">Cytoplasm</location>
    </subcellularLocation>
</comment>
<evidence type="ECO:0000256" key="1">
    <source>
        <dbReference type="ARBA" id="ARBA00004496"/>
    </source>
</evidence>
<sequence>MTDPLVLDNQVCFALYAANRAVTALYRPLLASLGLTYPQYLVMLVLWEAEAAGEPMRVSDLGQRLRLDSGTLTPLLKRLEQAKLVARSRSQQDERVVTLRLTPKGQALRERALDVPGQMLCRTGLDADALFALRDQLKALLSQLEQPRASSAQ</sequence>
<proteinExistence type="predicted"/>
<dbReference type="GO" id="GO:0003700">
    <property type="term" value="F:DNA-binding transcription factor activity"/>
    <property type="evidence" value="ECO:0007669"/>
    <property type="project" value="InterPro"/>
</dbReference>
<evidence type="ECO:0000313" key="8">
    <source>
        <dbReference type="Proteomes" id="UP000231409"/>
    </source>
</evidence>
<dbReference type="AlphaFoldDB" id="A0A2G1UP83"/>
<dbReference type="PROSITE" id="PS50995">
    <property type="entry name" value="HTH_MARR_2"/>
    <property type="match status" value="1"/>
</dbReference>
<evidence type="ECO:0000313" key="7">
    <source>
        <dbReference type="EMBL" id="PHQ16317.1"/>
    </source>
</evidence>
<dbReference type="GO" id="GO:0006950">
    <property type="term" value="P:response to stress"/>
    <property type="evidence" value="ECO:0007669"/>
    <property type="project" value="TreeGrafter"/>
</dbReference>
<dbReference type="InterPro" id="IPR036388">
    <property type="entry name" value="WH-like_DNA-bd_sf"/>
</dbReference>